<dbReference type="Pfam" id="PF04972">
    <property type="entry name" value="BON"/>
    <property type="match status" value="3"/>
</dbReference>
<feature type="domain" description="BON" evidence="2">
    <location>
        <begin position="163"/>
        <end position="229"/>
    </location>
</feature>
<evidence type="ECO:0000313" key="3">
    <source>
        <dbReference type="EMBL" id="GHH26662.1"/>
    </source>
</evidence>
<accession>A0ABQ3LVD5</accession>
<evidence type="ECO:0000313" key="4">
    <source>
        <dbReference type="Proteomes" id="UP000652430"/>
    </source>
</evidence>
<feature type="domain" description="BON" evidence="2">
    <location>
        <begin position="17"/>
        <end position="85"/>
    </location>
</feature>
<dbReference type="PROSITE" id="PS50914">
    <property type="entry name" value="BON"/>
    <property type="match status" value="3"/>
</dbReference>
<feature type="domain" description="BON" evidence="2">
    <location>
        <begin position="92"/>
        <end position="160"/>
    </location>
</feature>
<evidence type="ECO:0000259" key="2">
    <source>
        <dbReference type="PROSITE" id="PS50914"/>
    </source>
</evidence>
<reference evidence="4" key="1">
    <citation type="journal article" date="2019" name="Int. J. Syst. Evol. Microbiol.">
        <title>The Global Catalogue of Microorganisms (GCM) 10K type strain sequencing project: providing services to taxonomists for standard genome sequencing and annotation.</title>
        <authorList>
            <consortium name="The Broad Institute Genomics Platform"/>
            <consortium name="The Broad Institute Genome Sequencing Center for Infectious Disease"/>
            <person name="Wu L."/>
            <person name="Ma J."/>
        </authorList>
    </citation>
    <scope>NUCLEOTIDE SEQUENCE [LARGE SCALE GENOMIC DNA]</scope>
    <source>
        <strain evidence="4">CGMCC 1.8957</strain>
    </source>
</reference>
<gene>
    <name evidence="3" type="ORF">GCM10008023_41560</name>
</gene>
<dbReference type="PANTHER" id="PTHR34606">
    <property type="entry name" value="BON DOMAIN-CONTAINING PROTEIN"/>
    <property type="match status" value="1"/>
</dbReference>
<proteinExistence type="predicted"/>
<dbReference type="InterPro" id="IPR051686">
    <property type="entry name" value="Lipoprotein_DolP"/>
</dbReference>
<dbReference type="SMART" id="SM00749">
    <property type="entry name" value="BON"/>
    <property type="match status" value="3"/>
</dbReference>
<keyword evidence="3" id="KW-0032">Aminotransferase</keyword>
<keyword evidence="3" id="KW-0808">Transferase</keyword>
<dbReference type="InterPro" id="IPR014004">
    <property type="entry name" value="Transpt-assoc_nodulatn_dom_bac"/>
</dbReference>
<dbReference type="InterPro" id="IPR007055">
    <property type="entry name" value="BON_dom"/>
</dbReference>
<dbReference type="PANTHER" id="PTHR34606:SF4">
    <property type="entry name" value="OUTER MEMBRANE LIPOPROTEIN DOLP"/>
    <property type="match status" value="1"/>
</dbReference>
<name>A0ABQ3LVD5_9SPHN</name>
<dbReference type="EMBL" id="BNAQ01000017">
    <property type="protein sequence ID" value="GHH26662.1"/>
    <property type="molecule type" value="Genomic_DNA"/>
</dbReference>
<sequence>MLRSGLPLLNVRSCMSQDRLLQEALLAEFAWEPSVTAAHIGVTARNGIVTLSGHVENFLEKRAAEHAAARVKGVKAFVEKLEVQLHSSMVRTDEDIAQAAAMRLDWEVSVPRDAVKIKVENGWVTLSGQVEWHFQKDAAERVIHGLYGVVGVLNETTIKPRADATNIGNKIDLALHRSLFDPKTITVTAQGGKVTLTGSVETPADRYTAGATAWGAAGATEVENDLIIA</sequence>
<dbReference type="GO" id="GO:0008483">
    <property type="term" value="F:transaminase activity"/>
    <property type="evidence" value="ECO:0007669"/>
    <property type="project" value="UniProtKB-KW"/>
</dbReference>
<comment type="caution">
    <text evidence="3">The sequence shown here is derived from an EMBL/GenBank/DDBJ whole genome shotgun (WGS) entry which is preliminary data.</text>
</comment>
<evidence type="ECO:0000256" key="1">
    <source>
        <dbReference type="ARBA" id="ARBA00022729"/>
    </source>
</evidence>
<keyword evidence="1" id="KW-0732">Signal</keyword>
<dbReference type="Proteomes" id="UP000652430">
    <property type="component" value="Unassembled WGS sequence"/>
</dbReference>
<keyword evidence="4" id="KW-1185">Reference proteome</keyword>
<organism evidence="3 4">
    <name type="scientific">Sphingomonas glacialis</name>
    <dbReference type="NCBI Taxonomy" id="658225"/>
    <lineage>
        <taxon>Bacteria</taxon>
        <taxon>Pseudomonadati</taxon>
        <taxon>Pseudomonadota</taxon>
        <taxon>Alphaproteobacteria</taxon>
        <taxon>Sphingomonadales</taxon>
        <taxon>Sphingomonadaceae</taxon>
        <taxon>Sphingomonas</taxon>
    </lineage>
</organism>
<dbReference type="Gene3D" id="3.30.1340.30">
    <property type="match status" value="3"/>
</dbReference>
<protein>
    <submittedName>
        <fullName evidence="3">Ornithine aminotransferase</fullName>
    </submittedName>
</protein>